<dbReference type="GO" id="GO:0007234">
    <property type="term" value="P:osmosensory signaling via phosphorelay pathway"/>
    <property type="evidence" value="ECO:0007669"/>
    <property type="project" value="TreeGrafter"/>
</dbReference>
<evidence type="ECO:0000259" key="10">
    <source>
        <dbReference type="PROSITE" id="PS50109"/>
    </source>
</evidence>
<evidence type="ECO:0000256" key="1">
    <source>
        <dbReference type="ARBA" id="ARBA00000085"/>
    </source>
</evidence>
<accession>A0A8J3BJQ4</accession>
<dbReference type="GO" id="GO:0005886">
    <property type="term" value="C:plasma membrane"/>
    <property type="evidence" value="ECO:0007669"/>
    <property type="project" value="UniProtKB-SubCell"/>
</dbReference>
<gene>
    <name evidence="12" type="ORF">GCM10010124_16270</name>
</gene>
<feature type="modified residue" description="4-aspartylphosphate" evidence="9">
    <location>
        <position position="317"/>
    </location>
</feature>
<dbReference type="GO" id="GO:0000155">
    <property type="term" value="F:phosphorelay sensor kinase activity"/>
    <property type="evidence" value="ECO:0007669"/>
    <property type="project" value="InterPro"/>
</dbReference>
<dbReference type="InterPro" id="IPR003594">
    <property type="entry name" value="HATPase_dom"/>
</dbReference>
<dbReference type="CDD" id="cd17574">
    <property type="entry name" value="REC_OmpR"/>
    <property type="match status" value="1"/>
</dbReference>
<feature type="modified residue" description="4-aspartylphosphate" evidence="9">
    <location>
        <position position="181"/>
    </location>
</feature>
<evidence type="ECO:0000256" key="8">
    <source>
        <dbReference type="ARBA" id="ARBA00039401"/>
    </source>
</evidence>
<evidence type="ECO:0000313" key="12">
    <source>
        <dbReference type="EMBL" id="GGK24506.1"/>
    </source>
</evidence>
<comment type="subcellular location">
    <subcellularLocation>
        <location evidence="2">Cell membrane</location>
    </subcellularLocation>
</comment>
<dbReference type="SMART" id="SM00448">
    <property type="entry name" value="REC"/>
    <property type="match status" value="3"/>
</dbReference>
<dbReference type="SUPFAM" id="SSF52172">
    <property type="entry name" value="CheY-like"/>
    <property type="match status" value="3"/>
</dbReference>
<dbReference type="RefSeq" id="WP_189113598.1">
    <property type="nucleotide sequence ID" value="NZ_BMQC01000004.1"/>
</dbReference>
<dbReference type="SUPFAM" id="SSF55874">
    <property type="entry name" value="ATPase domain of HSP90 chaperone/DNA topoisomerase II/histidine kinase"/>
    <property type="match status" value="1"/>
</dbReference>
<dbReference type="PRINTS" id="PR00344">
    <property type="entry name" value="BCTRLSENSOR"/>
</dbReference>
<dbReference type="Pfam" id="PF00072">
    <property type="entry name" value="Response_reg"/>
    <property type="match status" value="3"/>
</dbReference>
<dbReference type="GO" id="GO:0030295">
    <property type="term" value="F:protein kinase activator activity"/>
    <property type="evidence" value="ECO:0007669"/>
    <property type="project" value="TreeGrafter"/>
</dbReference>
<organism evidence="12 13">
    <name type="scientific">Pilimelia terevasa</name>
    <dbReference type="NCBI Taxonomy" id="53372"/>
    <lineage>
        <taxon>Bacteria</taxon>
        <taxon>Bacillati</taxon>
        <taxon>Actinomycetota</taxon>
        <taxon>Actinomycetes</taxon>
        <taxon>Micromonosporales</taxon>
        <taxon>Micromonosporaceae</taxon>
        <taxon>Pilimelia</taxon>
    </lineage>
</organism>
<evidence type="ECO:0000256" key="4">
    <source>
        <dbReference type="ARBA" id="ARBA00022553"/>
    </source>
</evidence>
<evidence type="ECO:0000256" key="9">
    <source>
        <dbReference type="PROSITE-ProRule" id="PRU00169"/>
    </source>
</evidence>
<dbReference type="PANTHER" id="PTHR42878">
    <property type="entry name" value="TWO-COMPONENT HISTIDINE KINASE"/>
    <property type="match status" value="1"/>
</dbReference>
<dbReference type="Gene3D" id="3.30.565.10">
    <property type="entry name" value="Histidine kinase-like ATPase, C-terminal domain"/>
    <property type="match status" value="1"/>
</dbReference>
<dbReference type="AlphaFoldDB" id="A0A8J3BJQ4"/>
<evidence type="ECO:0000259" key="11">
    <source>
        <dbReference type="PROSITE" id="PS50110"/>
    </source>
</evidence>
<dbReference type="Pfam" id="PF00512">
    <property type="entry name" value="HisKA"/>
    <property type="match status" value="1"/>
</dbReference>
<feature type="domain" description="Histidine kinase" evidence="10">
    <location>
        <begin position="440"/>
        <end position="654"/>
    </location>
</feature>
<dbReference type="Gene3D" id="1.10.287.130">
    <property type="match status" value="1"/>
</dbReference>
<dbReference type="EMBL" id="BMQC01000004">
    <property type="protein sequence ID" value="GGK24506.1"/>
    <property type="molecule type" value="Genomic_DNA"/>
</dbReference>
<dbReference type="Proteomes" id="UP000662200">
    <property type="component" value="Unassembled WGS sequence"/>
</dbReference>
<evidence type="ECO:0000256" key="2">
    <source>
        <dbReference type="ARBA" id="ARBA00004236"/>
    </source>
</evidence>
<dbReference type="InterPro" id="IPR036890">
    <property type="entry name" value="HATPase_C_sf"/>
</dbReference>
<feature type="domain" description="Response regulatory" evidence="11">
    <location>
        <begin position="4"/>
        <end position="120"/>
    </location>
</feature>
<dbReference type="FunFam" id="3.30.565.10:FF:000006">
    <property type="entry name" value="Sensor histidine kinase WalK"/>
    <property type="match status" value="1"/>
</dbReference>
<comment type="catalytic activity">
    <reaction evidence="1">
        <text>ATP + protein L-histidine = ADP + protein N-phospho-L-histidine.</text>
        <dbReference type="EC" id="2.7.13.3"/>
    </reaction>
</comment>
<proteinExistence type="predicted"/>
<dbReference type="InterPro" id="IPR036097">
    <property type="entry name" value="HisK_dim/P_sf"/>
</dbReference>
<dbReference type="InterPro" id="IPR011006">
    <property type="entry name" value="CheY-like_superfamily"/>
</dbReference>
<reference evidence="12" key="2">
    <citation type="submission" date="2020-09" db="EMBL/GenBank/DDBJ databases">
        <authorList>
            <person name="Sun Q."/>
            <person name="Ohkuma M."/>
        </authorList>
    </citation>
    <scope>NUCLEOTIDE SEQUENCE</scope>
    <source>
        <strain evidence="12">JCM 3091</strain>
    </source>
</reference>
<dbReference type="EC" id="2.7.13.3" evidence="3"/>
<dbReference type="PANTHER" id="PTHR42878:SF15">
    <property type="entry name" value="BACTERIOPHYTOCHROME"/>
    <property type="match status" value="1"/>
</dbReference>
<dbReference type="PROSITE" id="PS50110">
    <property type="entry name" value="RESPONSE_REGULATORY"/>
    <property type="match status" value="3"/>
</dbReference>
<keyword evidence="7" id="KW-0902">Two-component regulatory system</keyword>
<dbReference type="Pfam" id="PF02518">
    <property type="entry name" value="HATPase_c"/>
    <property type="match status" value="1"/>
</dbReference>
<name>A0A8J3BJQ4_9ACTN</name>
<dbReference type="Gene3D" id="3.40.50.2300">
    <property type="match status" value="3"/>
</dbReference>
<evidence type="ECO:0000256" key="7">
    <source>
        <dbReference type="ARBA" id="ARBA00023012"/>
    </source>
</evidence>
<dbReference type="InterPro" id="IPR003661">
    <property type="entry name" value="HisK_dim/P_dom"/>
</dbReference>
<dbReference type="SUPFAM" id="SSF47384">
    <property type="entry name" value="Homodimeric domain of signal transducing histidine kinase"/>
    <property type="match status" value="1"/>
</dbReference>
<feature type="modified residue" description="4-aspartylphosphate" evidence="9">
    <location>
        <position position="53"/>
    </location>
</feature>
<feature type="domain" description="Response regulatory" evidence="11">
    <location>
        <begin position="132"/>
        <end position="248"/>
    </location>
</feature>
<evidence type="ECO:0000256" key="5">
    <source>
        <dbReference type="ARBA" id="ARBA00022679"/>
    </source>
</evidence>
<comment type="caution">
    <text evidence="12">The sequence shown here is derived from an EMBL/GenBank/DDBJ whole genome shotgun (WGS) entry which is preliminary data.</text>
</comment>
<evidence type="ECO:0000256" key="3">
    <source>
        <dbReference type="ARBA" id="ARBA00012438"/>
    </source>
</evidence>
<protein>
    <recommendedName>
        <fullName evidence="8">Sensor-like histidine kinase SenX3</fullName>
        <ecNumber evidence="3">2.7.13.3</ecNumber>
    </recommendedName>
</protein>
<dbReference type="SMART" id="SM00388">
    <property type="entry name" value="HisKA"/>
    <property type="match status" value="1"/>
</dbReference>
<reference evidence="12" key="1">
    <citation type="journal article" date="2014" name="Int. J. Syst. Evol. Microbiol.">
        <title>Complete genome sequence of Corynebacterium casei LMG S-19264T (=DSM 44701T), isolated from a smear-ripened cheese.</title>
        <authorList>
            <consortium name="US DOE Joint Genome Institute (JGI-PGF)"/>
            <person name="Walter F."/>
            <person name="Albersmeier A."/>
            <person name="Kalinowski J."/>
            <person name="Ruckert C."/>
        </authorList>
    </citation>
    <scope>NUCLEOTIDE SEQUENCE</scope>
    <source>
        <strain evidence="12">JCM 3091</strain>
    </source>
</reference>
<dbReference type="PROSITE" id="PS50109">
    <property type="entry name" value="HIS_KIN"/>
    <property type="match status" value="1"/>
</dbReference>
<dbReference type="InterPro" id="IPR004358">
    <property type="entry name" value="Sig_transdc_His_kin-like_C"/>
</dbReference>
<dbReference type="InterPro" id="IPR005467">
    <property type="entry name" value="His_kinase_dom"/>
</dbReference>
<feature type="domain" description="Response regulatory" evidence="11">
    <location>
        <begin position="268"/>
        <end position="384"/>
    </location>
</feature>
<dbReference type="SMART" id="SM00387">
    <property type="entry name" value="HATPase_c"/>
    <property type="match status" value="1"/>
</dbReference>
<keyword evidence="13" id="KW-1185">Reference proteome</keyword>
<evidence type="ECO:0000313" key="13">
    <source>
        <dbReference type="Proteomes" id="UP000662200"/>
    </source>
</evidence>
<dbReference type="CDD" id="cd00082">
    <property type="entry name" value="HisKA"/>
    <property type="match status" value="1"/>
</dbReference>
<dbReference type="InterPro" id="IPR050351">
    <property type="entry name" value="BphY/WalK/GraS-like"/>
</dbReference>
<keyword evidence="4 9" id="KW-0597">Phosphoprotein</keyword>
<dbReference type="InterPro" id="IPR001789">
    <property type="entry name" value="Sig_transdc_resp-reg_receiver"/>
</dbReference>
<keyword evidence="5" id="KW-0808">Transferase</keyword>
<evidence type="ECO:0000256" key="6">
    <source>
        <dbReference type="ARBA" id="ARBA00022777"/>
    </source>
</evidence>
<dbReference type="GO" id="GO:0000156">
    <property type="term" value="F:phosphorelay response regulator activity"/>
    <property type="evidence" value="ECO:0007669"/>
    <property type="project" value="TreeGrafter"/>
</dbReference>
<keyword evidence="6" id="KW-0418">Kinase</keyword>
<sequence>MAYTVLIVDDSLTVRMDLVEAFRDDDFATTACATGAEARAALTESPRDVAILDVMLPDADGVDLLREIRAAPEHADTIVLMLSSEAEVSDRVHGLRTGAQEYVGKPYDAGYVLARTRQLLRLRDAPSQERATVLVIDDSLTYREHLRQALEKERYAVLTAANGEEGLRLAADHRPSAIVVDGMMPGIDGATVIRQVRLDVALRDTPCLLLTADDDDATELQTLEAGADAVVHKHEDLSIVLARLATALRQRPDWLPLPAGGSMHGPTKILVVDADRARLRTTGDALRVDGHESILADSAQDALALLAAQPVDCVVVDLDLPALTSGDLPTRARALPDRRDLPIVAVGDRPDTEVLVSCLAAGADHYIRRSDELNLLRANVRSQIRRKQSEAKARRIREELLRGEIEAAEARAAKELAEARAVLVRELEWRNEELDAFAGSVTHDLRSPLQIIRGLAEMLVEDELTALTPQGQHRLQRILAAAIRMSELVDSLLLLSRASRAELGRQPTDLSALAREIAEELHDREPDRAVDVAVQDGMVAPGDPGMLRVVLANLMGNAWKFTGRTEKARIDVESSASGDEVAFAVRDNGVGFPAEDAKRIFRPFQRVHGTADFPGTGIGLTTVHRIVDRHGGRISAASDVGRGAVFTFTLPRDGPPAPVPDPPA</sequence>